<gene>
    <name evidence="1" type="ORF">ACFPIJ_48110</name>
</gene>
<name>A0ABV9WAV8_9ACTN</name>
<proteinExistence type="predicted"/>
<evidence type="ECO:0000313" key="2">
    <source>
        <dbReference type="Proteomes" id="UP001595912"/>
    </source>
</evidence>
<organism evidence="1 2">
    <name type="scientific">Dactylosporangium cerinum</name>
    <dbReference type="NCBI Taxonomy" id="1434730"/>
    <lineage>
        <taxon>Bacteria</taxon>
        <taxon>Bacillati</taxon>
        <taxon>Actinomycetota</taxon>
        <taxon>Actinomycetes</taxon>
        <taxon>Micromonosporales</taxon>
        <taxon>Micromonosporaceae</taxon>
        <taxon>Dactylosporangium</taxon>
    </lineage>
</organism>
<comment type="caution">
    <text evidence="1">The sequence shown here is derived from an EMBL/GenBank/DDBJ whole genome shotgun (WGS) entry which is preliminary data.</text>
</comment>
<dbReference type="RefSeq" id="WP_380126219.1">
    <property type="nucleotide sequence ID" value="NZ_JBHSIU010000083.1"/>
</dbReference>
<protein>
    <submittedName>
        <fullName evidence="1">Uncharacterized protein</fullName>
    </submittedName>
</protein>
<accession>A0ABV9WAV8</accession>
<dbReference type="Proteomes" id="UP001595912">
    <property type="component" value="Unassembled WGS sequence"/>
</dbReference>
<evidence type="ECO:0000313" key="1">
    <source>
        <dbReference type="EMBL" id="MFC5005578.1"/>
    </source>
</evidence>
<reference evidence="2" key="1">
    <citation type="journal article" date="2019" name="Int. J. Syst. Evol. Microbiol.">
        <title>The Global Catalogue of Microorganisms (GCM) 10K type strain sequencing project: providing services to taxonomists for standard genome sequencing and annotation.</title>
        <authorList>
            <consortium name="The Broad Institute Genomics Platform"/>
            <consortium name="The Broad Institute Genome Sequencing Center for Infectious Disease"/>
            <person name="Wu L."/>
            <person name="Ma J."/>
        </authorList>
    </citation>
    <scope>NUCLEOTIDE SEQUENCE [LARGE SCALE GENOMIC DNA]</scope>
    <source>
        <strain evidence="2">CGMCC 4.7152</strain>
    </source>
</reference>
<sequence length="92" mass="11022">MAGWSEEEYIQYLRDERRRYGWVMQRHGGLDAIQAERAAAKRYPFEASDAPYRGLVFHNEAWHWAMRDIHGDEYWISHPRLVEPPAEYEALD</sequence>
<dbReference type="EMBL" id="JBHSIU010000083">
    <property type="protein sequence ID" value="MFC5005578.1"/>
    <property type="molecule type" value="Genomic_DNA"/>
</dbReference>
<keyword evidence="2" id="KW-1185">Reference proteome</keyword>